<dbReference type="InterPro" id="IPR020922">
    <property type="entry name" value="dITP/XTP_pyrophosphatase"/>
</dbReference>
<organism evidence="12 13">
    <name type="scientific">Psittacicella hinzii</name>
    <dbReference type="NCBI Taxonomy" id="2028575"/>
    <lineage>
        <taxon>Bacteria</taxon>
        <taxon>Pseudomonadati</taxon>
        <taxon>Pseudomonadota</taxon>
        <taxon>Gammaproteobacteria</taxon>
        <taxon>Pasteurellales</taxon>
        <taxon>Psittacicellaceae</taxon>
        <taxon>Psittacicella</taxon>
    </lineage>
</organism>
<comment type="caution">
    <text evidence="10">Lacks conserved residue(s) required for the propagation of feature annotation.</text>
</comment>
<dbReference type="CDD" id="cd00515">
    <property type="entry name" value="HAM1"/>
    <property type="match status" value="1"/>
</dbReference>
<dbReference type="OrthoDB" id="9807456at2"/>
<evidence type="ECO:0000256" key="11">
    <source>
        <dbReference type="RuleBase" id="RU003781"/>
    </source>
</evidence>
<keyword evidence="4 10" id="KW-0547">Nucleotide-binding</keyword>
<evidence type="ECO:0000313" key="12">
    <source>
        <dbReference type="EMBL" id="RIY31227.1"/>
    </source>
</evidence>
<dbReference type="GO" id="GO:0005829">
    <property type="term" value="C:cytosol"/>
    <property type="evidence" value="ECO:0007669"/>
    <property type="project" value="TreeGrafter"/>
</dbReference>
<dbReference type="GO" id="GO:0036220">
    <property type="term" value="F:ITP diphosphatase activity"/>
    <property type="evidence" value="ECO:0007669"/>
    <property type="project" value="UniProtKB-UniRule"/>
</dbReference>
<dbReference type="NCBIfam" id="TIGR00042">
    <property type="entry name" value="RdgB/HAM1 family non-canonical purine NTP pyrophosphatase"/>
    <property type="match status" value="1"/>
</dbReference>
<dbReference type="GO" id="GO:0017111">
    <property type="term" value="F:ribonucleoside triphosphate phosphatase activity"/>
    <property type="evidence" value="ECO:0007669"/>
    <property type="project" value="InterPro"/>
</dbReference>
<dbReference type="PANTHER" id="PTHR11067:SF9">
    <property type="entry name" value="INOSINE TRIPHOSPHATE PYROPHOSPHATASE"/>
    <property type="match status" value="1"/>
</dbReference>
<evidence type="ECO:0000256" key="1">
    <source>
        <dbReference type="ARBA" id="ARBA00008023"/>
    </source>
</evidence>
<evidence type="ECO:0000256" key="7">
    <source>
        <dbReference type="ARBA" id="ARBA00023080"/>
    </source>
</evidence>
<feature type="binding site" evidence="10">
    <location>
        <position position="78"/>
    </location>
    <ligand>
        <name>Mg(2+)</name>
        <dbReference type="ChEBI" id="CHEBI:18420"/>
    </ligand>
</feature>
<evidence type="ECO:0000256" key="2">
    <source>
        <dbReference type="ARBA" id="ARBA00011738"/>
    </source>
</evidence>
<dbReference type="GO" id="GO:0000166">
    <property type="term" value="F:nucleotide binding"/>
    <property type="evidence" value="ECO:0007669"/>
    <property type="project" value="UniProtKB-KW"/>
</dbReference>
<dbReference type="InterPro" id="IPR002637">
    <property type="entry name" value="RdgB/HAM1"/>
</dbReference>
<dbReference type="Pfam" id="PF01725">
    <property type="entry name" value="Ham1p_like"/>
    <property type="match status" value="1"/>
</dbReference>
<feature type="active site" description="Proton acceptor" evidence="10">
    <location>
        <position position="78"/>
    </location>
</feature>
<keyword evidence="5 10" id="KW-0378">Hydrolase</keyword>
<gene>
    <name evidence="12" type="primary">rdgB</name>
    <name evidence="12" type="ORF">CKF54_07170</name>
</gene>
<reference evidence="12 13" key="1">
    <citation type="submission" date="2017-08" db="EMBL/GenBank/DDBJ databases">
        <title>Reclassification of Bisgaard taxon 37 and 44.</title>
        <authorList>
            <person name="Christensen H."/>
        </authorList>
    </citation>
    <scope>NUCLEOTIDE SEQUENCE [LARGE SCALE GENOMIC DNA]</scope>
    <source>
        <strain evidence="12 13">B96_3</strain>
    </source>
</reference>
<dbReference type="GO" id="GO:0035870">
    <property type="term" value="F:dITP diphosphatase activity"/>
    <property type="evidence" value="ECO:0007669"/>
    <property type="project" value="UniProtKB-UniRule"/>
</dbReference>
<keyword evidence="3 10" id="KW-0479">Metal-binding</keyword>
<feature type="binding site" evidence="10">
    <location>
        <position position="193"/>
    </location>
    <ligand>
        <name>substrate</name>
    </ligand>
</feature>
<dbReference type="Gene3D" id="3.90.950.10">
    <property type="match status" value="1"/>
</dbReference>
<evidence type="ECO:0000256" key="8">
    <source>
        <dbReference type="ARBA" id="ARBA00051875"/>
    </source>
</evidence>
<comment type="cofactor">
    <cofactor evidence="10">
        <name>Mg(2+)</name>
        <dbReference type="ChEBI" id="CHEBI:18420"/>
    </cofactor>
    <text evidence="10">Binds 1 Mg(2+) ion per subunit.</text>
</comment>
<evidence type="ECO:0000256" key="3">
    <source>
        <dbReference type="ARBA" id="ARBA00022723"/>
    </source>
</evidence>
<dbReference type="InterPro" id="IPR029001">
    <property type="entry name" value="ITPase-like_fam"/>
</dbReference>
<dbReference type="AlphaFoldDB" id="A0A3A1Y4Y9"/>
<dbReference type="RefSeq" id="WP_119525674.1">
    <property type="nucleotide sequence ID" value="NZ_NRHC01000110.1"/>
</dbReference>
<comment type="caution">
    <text evidence="12">The sequence shown here is derived from an EMBL/GenBank/DDBJ whole genome shotgun (WGS) entry which is preliminary data.</text>
</comment>
<keyword evidence="13" id="KW-1185">Reference proteome</keyword>
<evidence type="ECO:0000256" key="10">
    <source>
        <dbReference type="HAMAP-Rule" id="MF_01405"/>
    </source>
</evidence>
<name>A0A3A1Y4Y9_9GAMM</name>
<comment type="function">
    <text evidence="10">Pyrophosphatase that catalyzes the hydrolysis of nucleoside triphosphates to their monophosphate derivatives, with a high preference for the non-canonical purine nucleotides XTP (xanthosine triphosphate), dITP (deoxyinosine triphosphate) and ITP. Seems to function as a house-cleaning enzyme that removes non-canonical purine nucleotides from the nucleotide pool, thus preventing their incorporation into DNA/RNA and avoiding chromosomal lesions.</text>
</comment>
<proteinExistence type="inferred from homology"/>
<dbReference type="Proteomes" id="UP000265691">
    <property type="component" value="Unassembled WGS sequence"/>
</dbReference>
<feature type="binding site" evidence="10">
    <location>
        <begin position="170"/>
        <end position="173"/>
    </location>
    <ligand>
        <name>substrate</name>
    </ligand>
</feature>
<evidence type="ECO:0000313" key="13">
    <source>
        <dbReference type="Proteomes" id="UP000265691"/>
    </source>
</evidence>
<comment type="similarity">
    <text evidence="1 10 11">Belongs to the HAM1 NTPase family.</text>
</comment>
<dbReference type="GO" id="GO:0046872">
    <property type="term" value="F:metal ion binding"/>
    <property type="evidence" value="ECO:0007669"/>
    <property type="project" value="UniProtKB-KW"/>
</dbReference>
<dbReference type="PANTHER" id="PTHR11067">
    <property type="entry name" value="INOSINE TRIPHOSPHATE PYROPHOSPHATASE/HAM1 PROTEIN"/>
    <property type="match status" value="1"/>
</dbReference>
<comment type="catalytic activity">
    <reaction evidence="10">
        <text>ITP + H2O = IMP + diphosphate + H(+)</text>
        <dbReference type="Rhea" id="RHEA:29399"/>
        <dbReference type="ChEBI" id="CHEBI:15377"/>
        <dbReference type="ChEBI" id="CHEBI:15378"/>
        <dbReference type="ChEBI" id="CHEBI:33019"/>
        <dbReference type="ChEBI" id="CHEBI:58053"/>
        <dbReference type="ChEBI" id="CHEBI:61402"/>
        <dbReference type="EC" id="3.6.1.66"/>
    </reaction>
</comment>
<dbReference type="SUPFAM" id="SSF52972">
    <property type="entry name" value="ITPase-like"/>
    <property type="match status" value="1"/>
</dbReference>
<keyword evidence="6 10" id="KW-0460">Magnesium</keyword>
<evidence type="ECO:0000256" key="5">
    <source>
        <dbReference type="ARBA" id="ARBA00022801"/>
    </source>
</evidence>
<sequence length="216" mass="23433">MSKTIVLATSNQGKLAEFKELFASVTAEQEVDLKSFADFPELKGAPEPVEDACSFIGNALIKAYHGAALTGLPTLADDSGLCVDALNSAPGVYSARFAQQENFTQPGLGKEALNYTCLLEKMAGINDEQRQAHFYCCLVLVRFPNDPEPLIAVGKCHGSITRQALGEHGHGYDPVFFSTDLGKTFAQANMLEKNQVSHRTLAFKDLISRGLKDFLS</sequence>
<keyword evidence="7 10" id="KW-0546">Nucleotide metabolism</keyword>
<dbReference type="EMBL" id="NRHC01000110">
    <property type="protein sequence ID" value="RIY31227.1"/>
    <property type="molecule type" value="Genomic_DNA"/>
</dbReference>
<dbReference type="GO" id="GO:0009117">
    <property type="term" value="P:nucleotide metabolic process"/>
    <property type="evidence" value="ECO:0007669"/>
    <property type="project" value="UniProtKB-KW"/>
</dbReference>
<feature type="binding site" evidence="10">
    <location>
        <begin position="9"/>
        <end position="14"/>
    </location>
    <ligand>
        <name>substrate</name>
    </ligand>
</feature>
<comment type="catalytic activity">
    <reaction evidence="8 10">
        <text>dITP + H2O = dIMP + diphosphate + H(+)</text>
        <dbReference type="Rhea" id="RHEA:28342"/>
        <dbReference type="ChEBI" id="CHEBI:15377"/>
        <dbReference type="ChEBI" id="CHEBI:15378"/>
        <dbReference type="ChEBI" id="CHEBI:33019"/>
        <dbReference type="ChEBI" id="CHEBI:61194"/>
        <dbReference type="ChEBI" id="CHEBI:61382"/>
        <dbReference type="EC" id="3.6.1.66"/>
    </reaction>
</comment>
<dbReference type="GO" id="GO:0036222">
    <property type="term" value="F:XTP diphosphatase activity"/>
    <property type="evidence" value="ECO:0007669"/>
    <property type="project" value="UniProtKB-UniRule"/>
</dbReference>
<accession>A0A3A1Y4Y9</accession>
<comment type="catalytic activity">
    <reaction evidence="9 10">
        <text>XTP + H2O = XMP + diphosphate + H(+)</text>
        <dbReference type="Rhea" id="RHEA:28610"/>
        <dbReference type="ChEBI" id="CHEBI:15377"/>
        <dbReference type="ChEBI" id="CHEBI:15378"/>
        <dbReference type="ChEBI" id="CHEBI:33019"/>
        <dbReference type="ChEBI" id="CHEBI:57464"/>
        <dbReference type="ChEBI" id="CHEBI:61314"/>
        <dbReference type="EC" id="3.6.1.66"/>
    </reaction>
</comment>
<evidence type="ECO:0000256" key="4">
    <source>
        <dbReference type="ARBA" id="ARBA00022741"/>
    </source>
</evidence>
<dbReference type="GO" id="GO:0009146">
    <property type="term" value="P:purine nucleoside triphosphate catabolic process"/>
    <property type="evidence" value="ECO:0007669"/>
    <property type="project" value="UniProtKB-UniRule"/>
</dbReference>
<comment type="subunit">
    <text evidence="2 10">Homodimer.</text>
</comment>
<evidence type="ECO:0000256" key="6">
    <source>
        <dbReference type="ARBA" id="ARBA00022842"/>
    </source>
</evidence>
<evidence type="ECO:0000256" key="9">
    <source>
        <dbReference type="ARBA" id="ARBA00052017"/>
    </source>
</evidence>
<dbReference type="HAMAP" id="MF_01405">
    <property type="entry name" value="Non_canon_purine_NTPase"/>
    <property type="match status" value="1"/>
</dbReference>
<protein>
    <recommendedName>
        <fullName evidence="10">dITP/XTP pyrophosphatase</fullName>
        <ecNumber evidence="10">3.6.1.66</ecNumber>
    </recommendedName>
    <alternativeName>
        <fullName evidence="10">Non-canonical purine NTP pyrophosphatase</fullName>
    </alternativeName>
    <alternativeName>
        <fullName evidence="10">Non-standard purine NTP pyrophosphatase</fullName>
    </alternativeName>
    <alternativeName>
        <fullName evidence="10">Nucleoside-triphosphate diphosphatase</fullName>
    </alternativeName>
    <alternativeName>
        <fullName evidence="10">Nucleoside-triphosphate pyrophosphatase</fullName>
        <shortName evidence="10">NTPase</shortName>
    </alternativeName>
</protein>
<dbReference type="FunFam" id="3.90.950.10:FF:000001">
    <property type="entry name" value="dITP/XTP pyrophosphatase"/>
    <property type="match status" value="1"/>
</dbReference>
<dbReference type="EC" id="3.6.1.66" evidence="10"/>
<feature type="binding site" evidence="10">
    <location>
        <begin position="198"/>
        <end position="199"/>
    </location>
    <ligand>
        <name>substrate</name>
    </ligand>
</feature>
<feature type="binding site" evidence="10">
    <location>
        <position position="79"/>
    </location>
    <ligand>
        <name>substrate</name>
    </ligand>
</feature>